<organism evidence="1 2">
    <name type="scientific">Hibiscus sabdariffa</name>
    <name type="common">roselle</name>
    <dbReference type="NCBI Taxonomy" id="183260"/>
    <lineage>
        <taxon>Eukaryota</taxon>
        <taxon>Viridiplantae</taxon>
        <taxon>Streptophyta</taxon>
        <taxon>Embryophyta</taxon>
        <taxon>Tracheophyta</taxon>
        <taxon>Spermatophyta</taxon>
        <taxon>Magnoliopsida</taxon>
        <taxon>eudicotyledons</taxon>
        <taxon>Gunneridae</taxon>
        <taxon>Pentapetalae</taxon>
        <taxon>rosids</taxon>
        <taxon>malvids</taxon>
        <taxon>Malvales</taxon>
        <taxon>Malvaceae</taxon>
        <taxon>Malvoideae</taxon>
        <taxon>Hibiscus</taxon>
    </lineage>
</organism>
<evidence type="ECO:0000313" key="2">
    <source>
        <dbReference type="Proteomes" id="UP001472677"/>
    </source>
</evidence>
<comment type="caution">
    <text evidence="1">The sequence shown here is derived from an EMBL/GenBank/DDBJ whole genome shotgun (WGS) entry which is preliminary data.</text>
</comment>
<dbReference type="Proteomes" id="UP001472677">
    <property type="component" value="Unassembled WGS sequence"/>
</dbReference>
<name>A0ABR2E8L5_9ROSI</name>
<keyword evidence="2" id="KW-1185">Reference proteome</keyword>
<accession>A0ABR2E8L5</accession>
<protein>
    <submittedName>
        <fullName evidence="1">Uncharacterized protein</fullName>
    </submittedName>
</protein>
<reference evidence="1 2" key="1">
    <citation type="journal article" date="2024" name="G3 (Bethesda)">
        <title>Genome assembly of Hibiscus sabdariffa L. provides insights into metabolisms of medicinal natural products.</title>
        <authorList>
            <person name="Kim T."/>
        </authorList>
    </citation>
    <scope>NUCLEOTIDE SEQUENCE [LARGE SCALE GENOMIC DNA]</scope>
    <source>
        <strain evidence="1">TK-2024</strain>
        <tissue evidence="1">Old leaves</tissue>
    </source>
</reference>
<gene>
    <name evidence="1" type="ORF">V6N12_031164</name>
</gene>
<evidence type="ECO:0000313" key="1">
    <source>
        <dbReference type="EMBL" id="KAK8554195.1"/>
    </source>
</evidence>
<proteinExistence type="predicted"/>
<dbReference type="EMBL" id="JBBPBM010000019">
    <property type="protein sequence ID" value="KAK8554195.1"/>
    <property type="molecule type" value="Genomic_DNA"/>
</dbReference>
<sequence>MFQLPVVLACGENGAWRFCGRLKMVSDAINETKVELTTNDHRADMLRCFCLVDLYDVQVAFSVISETRMIHNIVICKCMCISAEHVIVHARIATQLQSEALH</sequence>